<evidence type="ECO:0000256" key="5">
    <source>
        <dbReference type="ARBA" id="ARBA00023180"/>
    </source>
</evidence>
<dbReference type="PANTHER" id="PTHR42718:SF41">
    <property type="entry name" value="MFS TRANSPORTER OF UNKOWN SPECIFICITY (AFU_ORTHOLOGUE AFUA_5G09940)-RELATED"/>
    <property type="match status" value="1"/>
</dbReference>
<dbReference type="PANTHER" id="PTHR42718">
    <property type="entry name" value="MAJOR FACILITATOR SUPERFAMILY MULTIDRUG TRANSPORTER MFSC"/>
    <property type="match status" value="1"/>
</dbReference>
<dbReference type="EMBL" id="LKCW01000210">
    <property type="protein sequence ID" value="KPM36277.1"/>
    <property type="molecule type" value="Genomic_DNA"/>
</dbReference>
<keyword evidence="5" id="KW-0325">Glycoprotein</keyword>
<dbReference type="InterPro" id="IPR011701">
    <property type="entry name" value="MFS"/>
</dbReference>
<evidence type="ECO:0000256" key="6">
    <source>
        <dbReference type="SAM" id="MobiDB-lite"/>
    </source>
</evidence>
<feature type="region of interest" description="Disordered" evidence="6">
    <location>
        <begin position="442"/>
        <end position="461"/>
    </location>
</feature>
<dbReference type="Pfam" id="PF07690">
    <property type="entry name" value="MFS_1"/>
    <property type="match status" value="1"/>
</dbReference>
<evidence type="ECO:0000313" key="10">
    <source>
        <dbReference type="EMBL" id="KPM36277.1"/>
    </source>
</evidence>
<feature type="transmembrane region" description="Helical" evidence="7">
    <location>
        <begin position="477"/>
        <end position="499"/>
    </location>
</feature>
<gene>
    <name evidence="10" type="ORF">AK830_g10294</name>
</gene>
<protein>
    <recommendedName>
        <fullName evidence="9">Major facilitator superfamily (MFS) profile domain-containing protein</fullName>
    </recommendedName>
</protein>
<feature type="transmembrane region" description="Helical" evidence="7">
    <location>
        <begin position="634"/>
        <end position="656"/>
    </location>
</feature>
<feature type="transmembrane region" description="Helical" evidence="7">
    <location>
        <begin position="864"/>
        <end position="884"/>
    </location>
</feature>
<feature type="transmembrane region" description="Helical" evidence="7">
    <location>
        <begin position="668"/>
        <end position="687"/>
    </location>
</feature>
<reference evidence="10 11" key="1">
    <citation type="submission" date="2015-09" db="EMBL/GenBank/DDBJ databases">
        <title>Draft genome of a European isolate of the apple canker pathogen Neonectria ditissima.</title>
        <authorList>
            <person name="Gomez-Cortecero A."/>
            <person name="Harrison R.J."/>
            <person name="Armitage A.D."/>
        </authorList>
    </citation>
    <scope>NUCLEOTIDE SEQUENCE [LARGE SCALE GENOMIC DNA]</scope>
    <source>
        <strain evidence="10 11">R09/05</strain>
    </source>
</reference>
<feature type="transmembrane region" description="Helical" evidence="7">
    <location>
        <begin position="777"/>
        <end position="795"/>
    </location>
</feature>
<feature type="signal peptide" evidence="8">
    <location>
        <begin position="1"/>
        <end position="25"/>
    </location>
</feature>
<evidence type="ECO:0000259" key="9">
    <source>
        <dbReference type="PROSITE" id="PS50850"/>
    </source>
</evidence>
<feature type="transmembrane region" description="Helical" evidence="7">
    <location>
        <begin position="65"/>
        <end position="94"/>
    </location>
</feature>
<feature type="transmembrane region" description="Helical" evidence="7">
    <location>
        <begin position="802"/>
        <end position="821"/>
    </location>
</feature>
<feature type="transmembrane region" description="Helical" evidence="7">
    <location>
        <begin position="210"/>
        <end position="230"/>
    </location>
</feature>
<dbReference type="PROSITE" id="PS50850">
    <property type="entry name" value="MFS"/>
    <property type="match status" value="1"/>
</dbReference>
<dbReference type="Gene3D" id="1.20.1250.20">
    <property type="entry name" value="MFS general substrate transporter like domains"/>
    <property type="match status" value="2"/>
</dbReference>
<feature type="transmembrane region" description="Helical" evidence="7">
    <location>
        <begin position="699"/>
        <end position="717"/>
    </location>
</feature>
<dbReference type="SUPFAM" id="SSF103473">
    <property type="entry name" value="MFS general substrate transporter"/>
    <property type="match status" value="2"/>
</dbReference>
<comment type="subcellular location">
    <subcellularLocation>
        <location evidence="1">Membrane</location>
        <topology evidence="1">Multi-pass membrane protein</topology>
    </subcellularLocation>
</comment>
<dbReference type="GO" id="GO:0022857">
    <property type="term" value="F:transmembrane transporter activity"/>
    <property type="evidence" value="ECO:0007669"/>
    <property type="project" value="InterPro"/>
</dbReference>
<sequence>MERSCAQPRAALALAFLLLVTLADSITTNTFSALAEPRLSQPGFWNLGTTSIILSGFSVLFPNKWSILVAIVAPLLKFFGGGAHASAFLTLATLSSQPSTRLRSAHYYITGSVIVFAQACSLACISGLSKHAKFVPGIISGVLCLVAYGVVALSNRTISASEALSDRPSASVTDPLLPPQQISRQGDHPDVSLGPLAHYRDALPSRNRELFFVALAFFLMAISKATRPLFTSYIQHRDGITAKQAETLWLVRGIMSIIIFGLLLPLAVGCLQPKMSSFKNITLHIGRISIILMGSGALMIGLSTSLSAIITALVVNTLGVATDLSILAFSTNMFSNETAGRVLMLISSIETVGTLLGVGILYPVYQWSLARSISSLSGGLPYYVCSSIYAIVAGLIWSLKPVADDSVDYELASTMAQTTVIELQEAPLEPIHLERPRQLSTDFTVDSSPQPSPSPHSSRSRVFEAVPSLSLSPTTRVLITTLLVGANLVQFASNFVTFAGGLSFSADLGHGSGPGQSNWMAAAYPLTQGAFVLITGRLGAVFGHKQLTLLGCTIFAIFSLVNAFCTTYDSFIAARALTGIGGGFFMPNAVSSITITVPPGRSRNILLGFFAASPPIGGVIGALLAGVFTQSVSWKWLFIVLAISQALLLGGLAFLMPKETPVDKGGKVDYVGAVLGLSSLLLFNVLWNQAPSQGWETLYQIACLIVSVALFLAFLAWEKFWAAEPVMPLSIFRTPTFAALFFVVLLSYMAIGVALWYAISWQQVLRELSVLQTGINFIPFGISSLVAVYLAAWLIPRVAAQWIMAAGVAVVLGANLVLATMPVEQTYWAQIFPAMILGGFCPDLVYVAAQIIASNSVTRRQQGVASSLIGTLNLYGNSLGLGFAGTIETELTKDGHEDVLGYRAALYFGAAIAAVGLLLDCAFVRVPKDQREGWDESMEDMVDEPEAIATGVELRTV</sequence>
<evidence type="ECO:0000256" key="3">
    <source>
        <dbReference type="ARBA" id="ARBA00022989"/>
    </source>
</evidence>
<dbReference type="InterPro" id="IPR020846">
    <property type="entry name" value="MFS_dom"/>
</dbReference>
<evidence type="ECO:0000256" key="7">
    <source>
        <dbReference type="SAM" id="Phobius"/>
    </source>
</evidence>
<keyword evidence="3 7" id="KW-1133">Transmembrane helix</keyword>
<feature type="transmembrane region" description="Helical" evidence="7">
    <location>
        <begin position="308"/>
        <end position="330"/>
    </location>
</feature>
<keyword evidence="8" id="KW-0732">Signal</keyword>
<name>A0A0P7B7A2_9HYPO</name>
<feature type="transmembrane region" description="Helical" evidence="7">
    <location>
        <begin position="283"/>
        <end position="302"/>
    </location>
</feature>
<feature type="transmembrane region" description="Helical" evidence="7">
    <location>
        <begin position="547"/>
        <end position="564"/>
    </location>
</feature>
<feature type="transmembrane region" description="Helical" evidence="7">
    <location>
        <begin position="380"/>
        <end position="399"/>
    </location>
</feature>
<comment type="caution">
    <text evidence="10">The sequence shown here is derived from an EMBL/GenBank/DDBJ whole genome shotgun (WGS) entry which is preliminary data.</text>
</comment>
<feature type="transmembrane region" description="Helical" evidence="7">
    <location>
        <begin position="737"/>
        <end position="757"/>
    </location>
</feature>
<proteinExistence type="predicted"/>
<feature type="transmembrane region" description="Helical" evidence="7">
    <location>
        <begin position="250"/>
        <end position="271"/>
    </location>
</feature>
<evidence type="ECO:0000256" key="4">
    <source>
        <dbReference type="ARBA" id="ARBA00023136"/>
    </source>
</evidence>
<feature type="transmembrane region" description="Helical" evidence="7">
    <location>
        <begin position="134"/>
        <end position="153"/>
    </location>
</feature>
<evidence type="ECO:0000256" key="1">
    <source>
        <dbReference type="ARBA" id="ARBA00004141"/>
    </source>
</evidence>
<keyword evidence="11" id="KW-1185">Reference proteome</keyword>
<feature type="transmembrane region" description="Helical" evidence="7">
    <location>
        <begin position="570"/>
        <end position="593"/>
    </location>
</feature>
<keyword evidence="4 7" id="KW-0472">Membrane</keyword>
<feature type="transmembrane region" description="Helical" evidence="7">
    <location>
        <begin position="106"/>
        <end position="128"/>
    </location>
</feature>
<accession>A0A0P7B7A2</accession>
<feature type="transmembrane region" description="Helical" evidence="7">
    <location>
        <begin position="827"/>
        <end position="852"/>
    </location>
</feature>
<evidence type="ECO:0000313" key="11">
    <source>
        <dbReference type="Proteomes" id="UP000050424"/>
    </source>
</evidence>
<feature type="transmembrane region" description="Helical" evidence="7">
    <location>
        <begin position="519"/>
        <end position="540"/>
    </location>
</feature>
<feature type="transmembrane region" description="Helical" evidence="7">
    <location>
        <begin position="904"/>
        <end position="924"/>
    </location>
</feature>
<feature type="transmembrane region" description="Helical" evidence="7">
    <location>
        <begin position="605"/>
        <end position="628"/>
    </location>
</feature>
<feature type="transmembrane region" description="Helical" evidence="7">
    <location>
        <begin position="342"/>
        <end position="365"/>
    </location>
</feature>
<dbReference type="OrthoDB" id="440755at2759"/>
<dbReference type="GO" id="GO:0016020">
    <property type="term" value="C:membrane"/>
    <property type="evidence" value="ECO:0007669"/>
    <property type="project" value="UniProtKB-SubCell"/>
</dbReference>
<evidence type="ECO:0000256" key="2">
    <source>
        <dbReference type="ARBA" id="ARBA00022692"/>
    </source>
</evidence>
<keyword evidence="2 7" id="KW-0812">Transmembrane</keyword>
<feature type="domain" description="Major facilitator superfamily (MFS) profile" evidence="9">
    <location>
        <begin position="478"/>
        <end position="928"/>
    </location>
</feature>
<feature type="region of interest" description="Disordered" evidence="6">
    <location>
        <begin position="168"/>
        <end position="188"/>
    </location>
</feature>
<dbReference type="InterPro" id="IPR036259">
    <property type="entry name" value="MFS_trans_sf"/>
</dbReference>
<feature type="chain" id="PRO_5006135462" description="Major facilitator superfamily (MFS) profile domain-containing protein" evidence="8">
    <location>
        <begin position="26"/>
        <end position="957"/>
    </location>
</feature>
<dbReference type="Proteomes" id="UP000050424">
    <property type="component" value="Unassembled WGS sequence"/>
</dbReference>
<dbReference type="AlphaFoldDB" id="A0A0P7B7A2"/>
<organism evidence="10 11">
    <name type="scientific">Neonectria ditissima</name>
    <dbReference type="NCBI Taxonomy" id="78410"/>
    <lineage>
        <taxon>Eukaryota</taxon>
        <taxon>Fungi</taxon>
        <taxon>Dikarya</taxon>
        <taxon>Ascomycota</taxon>
        <taxon>Pezizomycotina</taxon>
        <taxon>Sordariomycetes</taxon>
        <taxon>Hypocreomycetidae</taxon>
        <taxon>Hypocreales</taxon>
        <taxon>Nectriaceae</taxon>
        <taxon>Neonectria</taxon>
    </lineage>
</organism>
<dbReference type="Gene3D" id="1.20.1720.10">
    <property type="entry name" value="Multidrug resistance protein D"/>
    <property type="match status" value="1"/>
</dbReference>
<evidence type="ECO:0000256" key="8">
    <source>
        <dbReference type="SAM" id="SignalP"/>
    </source>
</evidence>